<dbReference type="Proteomes" id="UP000199705">
    <property type="component" value="Unassembled WGS sequence"/>
</dbReference>
<sequence length="241" mass="26399">MKKLNRTGAMLIALLSLSGTLKAQEQQAAKAVASPEAQAKADAEVEKKATDWVASLSLTDTAKATRVKNVIATHLKAIRDWNNSHSYESVPAGIDPATGKTLSTMDRQVIINSSLPKSVHENLMTGLRKDLTEEQVEAVLDKYTIGKVAFTLAGYKSIIPDLTPVEEATILANLKQAREQAVDFKNIKQVSAIFEIYKTKNEQYLNSNGRNWHKLYGDYTKAIIAKKAADKAAKDKAATQK</sequence>
<dbReference type="RefSeq" id="WP_256337338.1">
    <property type="nucleotide sequence ID" value="NZ_FNCG01000002.1"/>
</dbReference>
<evidence type="ECO:0000313" key="3">
    <source>
        <dbReference type="Proteomes" id="UP000199705"/>
    </source>
</evidence>
<name>A0A1G7QTH8_9SPHI</name>
<proteinExistence type="predicted"/>
<evidence type="ECO:0000313" key="2">
    <source>
        <dbReference type="EMBL" id="SDG01179.1"/>
    </source>
</evidence>
<keyword evidence="3" id="KW-1185">Reference proteome</keyword>
<accession>A0A1G7QTH8</accession>
<keyword evidence="1" id="KW-0732">Signal</keyword>
<dbReference type="InterPro" id="IPR024284">
    <property type="entry name" value="DUF3826"/>
</dbReference>
<dbReference type="AlphaFoldDB" id="A0A1G7QTH8"/>
<organism evidence="2 3">
    <name type="scientific">Mucilaginibacter gossypii</name>
    <dbReference type="NCBI Taxonomy" id="551996"/>
    <lineage>
        <taxon>Bacteria</taxon>
        <taxon>Pseudomonadati</taxon>
        <taxon>Bacteroidota</taxon>
        <taxon>Sphingobacteriia</taxon>
        <taxon>Sphingobacteriales</taxon>
        <taxon>Sphingobacteriaceae</taxon>
        <taxon>Mucilaginibacter</taxon>
    </lineage>
</organism>
<feature type="chain" id="PRO_5011792692" description="DUF3826 domain-containing protein" evidence="1">
    <location>
        <begin position="24"/>
        <end position="241"/>
    </location>
</feature>
<evidence type="ECO:0000256" key="1">
    <source>
        <dbReference type="SAM" id="SignalP"/>
    </source>
</evidence>
<evidence type="ECO:0008006" key="4">
    <source>
        <dbReference type="Google" id="ProtNLM"/>
    </source>
</evidence>
<dbReference type="EMBL" id="FNCG01000002">
    <property type="protein sequence ID" value="SDG01179.1"/>
    <property type="molecule type" value="Genomic_DNA"/>
</dbReference>
<protein>
    <recommendedName>
        <fullName evidence="4">DUF3826 domain-containing protein</fullName>
    </recommendedName>
</protein>
<feature type="signal peptide" evidence="1">
    <location>
        <begin position="1"/>
        <end position="23"/>
    </location>
</feature>
<dbReference type="STRING" id="551996.SAMN05192573_1029"/>
<reference evidence="3" key="1">
    <citation type="submission" date="2016-10" db="EMBL/GenBank/DDBJ databases">
        <authorList>
            <person name="Varghese N."/>
            <person name="Submissions S."/>
        </authorList>
    </citation>
    <scope>NUCLEOTIDE SEQUENCE [LARGE SCALE GENOMIC DNA]</scope>
    <source>
        <strain evidence="3">Gh-67</strain>
    </source>
</reference>
<dbReference type="Pfam" id="PF12875">
    <property type="entry name" value="DUF3826"/>
    <property type="match status" value="1"/>
</dbReference>
<gene>
    <name evidence="2" type="ORF">SAMN05192573_1029</name>
</gene>